<dbReference type="OrthoDB" id="6105938at2759"/>
<dbReference type="VEuPathDB" id="FungiDB:MCYG_00031"/>
<dbReference type="RefSeq" id="XP_002849927.1">
    <property type="nucleotide sequence ID" value="XM_002849881.1"/>
</dbReference>
<accession>C5FBF9</accession>
<sequence length="150" mass="16974">MAMGPDYYSRFPGFQSNPTASSSDEFTRLARHMGWGKKSKTYKRERASFLASEFATHYGADGTKLQNWQALCLELQIREPIDTITKCRKALSKVHVNLVDLIDARRTGKAPTKFPNSQSLREYTVSKGKIFPKAAAKEDGFLKALLRRIL</sequence>
<gene>
    <name evidence="1" type="ORF">MCYG_00031</name>
</gene>
<dbReference type="EMBL" id="DS995701">
    <property type="protein sequence ID" value="EEQ27143.1"/>
    <property type="molecule type" value="Genomic_DNA"/>
</dbReference>
<name>C5FBF9_ARTOC</name>
<dbReference type="PANTHER" id="PTHR38846">
    <property type="entry name" value="C3H1-TYPE DOMAIN-CONTAINING PROTEIN"/>
    <property type="match status" value="1"/>
</dbReference>
<evidence type="ECO:0000313" key="1">
    <source>
        <dbReference type="EMBL" id="EEQ27143.1"/>
    </source>
</evidence>
<dbReference type="STRING" id="554155.C5FBF9"/>
<dbReference type="OMA" id="YRTEWAR"/>
<dbReference type="AlphaFoldDB" id="C5FBF9"/>
<reference evidence="2" key="1">
    <citation type="journal article" date="2012" name="MBio">
        <title>Comparative genome analysis of Trichophyton rubrum and related dermatophytes reveals candidate genes involved in infection.</title>
        <authorList>
            <person name="Martinez D.A."/>
            <person name="Oliver B.G."/>
            <person name="Graeser Y."/>
            <person name="Goldberg J.M."/>
            <person name="Li W."/>
            <person name="Martinez-Rossi N.M."/>
            <person name="Monod M."/>
            <person name="Shelest E."/>
            <person name="Barton R.C."/>
            <person name="Birch E."/>
            <person name="Brakhage A.A."/>
            <person name="Chen Z."/>
            <person name="Gurr S.J."/>
            <person name="Heiman D."/>
            <person name="Heitman J."/>
            <person name="Kosti I."/>
            <person name="Rossi A."/>
            <person name="Saif S."/>
            <person name="Samalova M."/>
            <person name="Saunders C.W."/>
            <person name="Shea T."/>
            <person name="Summerbell R.C."/>
            <person name="Xu J."/>
            <person name="Young S."/>
            <person name="Zeng Q."/>
            <person name="Birren B.W."/>
            <person name="Cuomo C.A."/>
            <person name="White T.C."/>
        </authorList>
    </citation>
    <scope>NUCLEOTIDE SEQUENCE [LARGE SCALE GENOMIC DNA]</scope>
    <source>
        <strain evidence="2">ATCC MYA-4605 / CBS 113480</strain>
    </source>
</reference>
<dbReference type="Proteomes" id="UP000002035">
    <property type="component" value="Unassembled WGS sequence"/>
</dbReference>
<dbReference type="eggNOG" id="ENOG502S8YJ">
    <property type="taxonomic scope" value="Eukaryota"/>
</dbReference>
<keyword evidence="2" id="KW-1185">Reference proteome</keyword>
<dbReference type="GeneID" id="9223299"/>
<dbReference type="PANTHER" id="PTHR38846:SF1">
    <property type="entry name" value="C3H1-TYPE DOMAIN-CONTAINING PROTEIN"/>
    <property type="match status" value="1"/>
</dbReference>
<proteinExistence type="predicted"/>
<protein>
    <submittedName>
        <fullName evidence="1">Uncharacterized protein</fullName>
    </submittedName>
</protein>
<dbReference type="HOGENOM" id="CLU_053382_4_1_1"/>
<organism evidence="1 2">
    <name type="scientific">Arthroderma otae (strain ATCC MYA-4605 / CBS 113480)</name>
    <name type="common">Microsporum canis</name>
    <dbReference type="NCBI Taxonomy" id="554155"/>
    <lineage>
        <taxon>Eukaryota</taxon>
        <taxon>Fungi</taxon>
        <taxon>Dikarya</taxon>
        <taxon>Ascomycota</taxon>
        <taxon>Pezizomycotina</taxon>
        <taxon>Eurotiomycetes</taxon>
        <taxon>Eurotiomycetidae</taxon>
        <taxon>Onygenales</taxon>
        <taxon>Arthrodermataceae</taxon>
        <taxon>Microsporum</taxon>
    </lineage>
</organism>
<evidence type="ECO:0000313" key="2">
    <source>
        <dbReference type="Proteomes" id="UP000002035"/>
    </source>
</evidence>